<dbReference type="AlphaFoldDB" id="A0A1H1VKT2"/>
<evidence type="ECO:0000313" key="4">
    <source>
        <dbReference type="EMBL" id="MCP2365956.1"/>
    </source>
</evidence>
<reference evidence="5" key="2">
    <citation type="submission" date="2016-10" db="EMBL/GenBank/DDBJ databases">
        <authorList>
            <person name="de Groot N.N."/>
        </authorList>
    </citation>
    <scope>NUCLEOTIDE SEQUENCE [LARGE SCALE GENOMIC DNA]</scope>
    <source>
        <strain evidence="5">CPCC 202695</strain>
    </source>
</reference>
<dbReference type="GO" id="GO:0008237">
    <property type="term" value="F:metallopeptidase activity"/>
    <property type="evidence" value="ECO:0007669"/>
    <property type="project" value="InterPro"/>
</dbReference>
<dbReference type="Pfam" id="PF17900">
    <property type="entry name" value="Peptidase_M1_N"/>
    <property type="match status" value="1"/>
</dbReference>
<gene>
    <name evidence="4" type="ORF">BCL57_000098</name>
    <name evidence="5" type="ORF">SAMN04489721_2030</name>
</gene>
<organism evidence="5 6">
    <name type="scientific">Agromyces flavus</name>
    <dbReference type="NCBI Taxonomy" id="589382"/>
    <lineage>
        <taxon>Bacteria</taxon>
        <taxon>Bacillati</taxon>
        <taxon>Actinomycetota</taxon>
        <taxon>Actinomycetes</taxon>
        <taxon>Micrococcales</taxon>
        <taxon>Microbacteriaceae</taxon>
        <taxon>Agromyces</taxon>
    </lineage>
</organism>
<dbReference type="PANTHER" id="PTHR11533:SF297">
    <property type="entry name" value="AMINOPEPTIDASE N"/>
    <property type="match status" value="1"/>
</dbReference>
<dbReference type="Pfam" id="PF01433">
    <property type="entry name" value="Peptidase_M1"/>
    <property type="match status" value="1"/>
</dbReference>
<dbReference type="InterPro" id="IPR042097">
    <property type="entry name" value="Aminopeptidase_N-like_N_sf"/>
</dbReference>
<dbReference type="Proteomes" id="UP000893823">
    <property type="component" value="Unassembled WGS sequence"/>
</dbReference>
<feature type="signal peptide" evidence="1">
    <location>
        <begin position="1"/>
        <end position="33"/>
    </location>
</feature>
<proteinExistence type="predicted"/>
<dbReference type="InterPro" id="IPR014782">
    <property type="entry name" value="Peptidase_M1_dom"/>
</dbReference>
<evidence type="ECO:0000313" key="6">
    <source>
        <dbReference type="Proteomes" id="UP000199482"/>
    </source>
</evidence>
<dbReference type="Pfam" id="PF20773">
    <property type="entry name" value="InhA-like_MAM"/>
    <property type="match status" value="1"/>
</dbReference>
<dbReference type="Gene3D" id="2.60.40.1730">
    <property type="entry name" value="tricorn interacting facor f3 domain"/>
    <property type="match status" value="1"/>
</dbReference>
<dbReference type="PANTHER" id="PTHR11533">
    <property type="entry name" value="PROTEASE M1 ZINC METALLOPROTEASE"/>
    <property type="match status" value="1"/>
</dbReference>
<evidence type="ECO:0000256" key="1">
    <source>
        <dbReference type="SAM" id="SignalP"/>
    </source>
</evidence>
<dbReference type="Gene3D" id="1.10.390.10">
    <property type="entry name" value="Neutral Protease Domain 2"/>
    <property type="match status" value="1"/>
</dbReference>
<dbReference type="OrthoDB" id="100605at2"/>
<dbReference type="RefSeq" id="WP_133988470.1">
    <property type="nucleotide sequence ID" value="NZ_BMDN01000001.1"/>
</dbReference>
<dbReference type="GO" id="GO:0008270">
    <property type="term" value="F:zinc ion binding"/>
    <property type="evidence" value="ECO:0007669"/>
    <property type="project" value="InterPro"/>
</dbReference>
<evidence type="ECO:0000313" key="5">
    <source>
        <dbReference type="EMBL" id="SDS85285.1"/>
    </source>
</evidence>
<evidence type="ECO:0000259" key="2">
    <source>
        <dbReference type="Pfam" id="PF01433"/>
    </source>
</evidence>
<dbReference type="SUPFAM" id="SSF63737">
    <property type="entry name" value="Leukotriene A4 hydrolase N-terminal domain"/>
    <property type="match status" value="1"/>
</dbReference>
<dbReference type="SUPFAM" id="SSF55486">
    <property type="entry name" value="Metalloproteases ('zincins'), catalytic domain"/>
    <property type="match status" value="1"/>
</dbReference>
<reference evidence="6" key="1">
    <citation type="submission" date="2016-10" db="EMBL/GenBank/DDBJ databases">
        <authorList>
            <person name="Varghese N."/>
            <person name="Submissions S."/>
        </authorList>
    </citation>
    <scope>NUCLEOTIDE SEQUENCE [LARGE SCALE GENOMIC DNA]</scope>
    <source>
        <strain evidence="6">CPCC 202695</strain>
    </source>
</reference>
<accession>A0A1H1VKT2</accession>
<dbReference type="InterPro" id="IPR045357">
    <property type="entry name" value="Aminopeptidase_N-like_N"/>
</dbReference>
<sequence>MAVSPASSRAGRNAVLAVIAAAALAVAPGTAQAEEVFTPGAPGVGDPYFPLDGNGGYDVDHYGLEVAYDPRTDVLTGTATISALATQGLSSFNLDLDGLSVRSIKVDGRPATWSRAGDELTVTPRRGIADGAAFTTVVQYDGVPKTLPDGSGFFHTDDGALALGQPHVADLWFPVNDHPIDKASYTIAITVPEGLEAISNGVLASERTRKGLTTWTWDAVEPMASYLAMMAIGEYELDAYSDGGLQYWDALDSDLVEPFAARTGGQYAWSQVADTTYKRLSRTISVPQDGAQLSFWINRETELNWDFAFVEARTAGQGDWTTLPDLNGHTSQGTGSVCPYWFGLHPFLRHYQSQAPGGCAPSGSTGEWWGVSGASNGYEQWAVDLSDYAGTDVEVSISYASDDLFQFNGVVVDDIVVSTGEGSTSFEADGDVMDGWTVPGSPAGSAPNANDWIVATAADAPTPLGAIAQSSMDRQPEIIAFLADTFGPYPFSSAGGVVDDLNELGFALETQTRPVYSRYFFTDTFSGDAVFVHEIAHQWVGDHLAVEQWQHIWLNEGFATYAEWLWSDAEGLGTTQQIFDFYDSIFPAKDPIWGVVIGDPGPDLLFDFAVYFRGAMTLQALRLTVGDEDFVEILRQWVASQAGGHVTTDEFIALTKDVSAVPDAELDELFQTWLFTPEKPDIDALLESTSASTDASSLELFRAPSTFTAPDDHRGAKH</sequence>
<evidence type="ECO:0000313" key="7">
    <source>
        <dbReference type="Proteomes" id="UP000893823"/>
    </source>
</evidence>
<evidence type="ECO:0000259" key="3">
    <source>
        <dbReference type="Pfam" id="PF17900"/>
    </source>
</evidence>
<protein>
    <submittedName>
        <fullName evidence="5">Immune inhibitor A peptidase M6</fullName>
    </submittedName>
</protein>
<feature type="domain" description="Aminopeptidase N-like N-terminal" evidence="3">
    <location>
        <begin position="60"/>
        <end position="227"/>
    </location>
</feature>
<dbReference type="InterPro" id="IPR050344">
    <property type="entry name" value="Peptidase_M1_aminopeptidases"/>
</dbReference>
<dbReference type="EMBL" id="LT629755">
    <property type="protein sequence ID" value="SDS85285.1"/>
    <property type="molecule type" value="Genomic_DNA"/>
</dbReference>
<feature type="domain" description="Peptidase M1 membrane alanine aminopeptidase" evidence="2">
    <location>
        <begin position="529"/>
        <end position="673"/>
    </location>
</feature>
<keyword evidence="7" id="KW-1185">Reference proteome</keyword>
<keyword evidence="1" id="KW-0732">Signal</keyword>
<dbReference type="STRING" id="589382.SAMN04489721_2030"/>
<name>A0A1H1VKT2_9MICO</name>
<feature type="chain" id="PRO_5009263508" evidence="1">
    <location>
        <begin position="34"/>
        <end position="718"/>
    </location>
</feature>
<dbReference type="Proteomes" id="UP000199482">
    <property type="component" value="Chromosome I"/>
</dbReference>
<dbReference type="EMBL" id="SODL02000001">
    <property type="protein sequence ID" value="MCP2365956.1"/>
    <property type="molecule type" value="Genomic_DNA"/>
</dbReference>
<reference evidence="4" key="3">
    <citation type="submission" date="2022-06" db="EMBL/GenBank/DDBJ databases">
        <title>Genomic Encyclopedia of Type Strains, Phase III (KMG-III): the genomes of soil and plant-associated and newly described type strains.</title>
        <authorList>
            <person name="Whitman W."/>
        </authorList>
    </citation>
    <scope>NUCLEOTIDE SEQUENCE</scope>
    <source>
        <strain evidence="4">CPCC 202695</strain>
    </source>
</reference>
<dbReference type="InterPro" id="IPR027268">
    <property type="entry name" value="Peptidase_M4/M1_CTD_sf"/>
</dbReference>